<keyword evidence="2" id="KW-1185">Reference proteome</keyword>
<evidence type="ECO:0000313" key="2">
    <source>
        <dbReference type="Proteomes" id="UP001243009"/>
    </source>
</evidence>
<accession>A0ABT9E8T2</accession>
<organism evidence="1 2">
    <name type="scientific">Paracraurococcus lichenis</name>
    <dbReference type="NCBI Taxonomy" id="3064888"/>
    <lineage>
        <taxon>Bacteria</taxon>
        <taxon>Pseudomonadati</taxon>
        <taxon>Pseudomonadota</taxon>
        <taxon>Alphaproteobacteria</taxon>
        <taxon>Acetobacterales</taxon>
        <taxon>Roseomonadaceae</taxon>
        <taxon>Paracraurococcus</taxon>
    </lineage>
</organism>
<dbReference type="RefSeq" id="WP_305107442.1">
    <property type="nucleotide sequence ID" value="NZ_JAUTWS010000052.1"/>
</dbReference>
<name>A0ABT9E8T2_9PROT</name>
<evidence type="ECO:0000313" key="1">
    <source>
        <dbReference type="EMBL" id="MDO9712585.1"/>
    </source>
</evidence>
<dbReference type="Proteomes" id="UP001243009">
    <property type="component" value="Unassembled WGS sequence"/>
</dbReference>
<gene>
    <name evidence="1" type="ORF">Q7A36_29875</name>
</gene>
<dbReference type="EMBL" id="JAUTWS010000052">
    <property type="protein sequence ID" value="MDO9712585.1"/>
    <property type="molecule type" value="Genomic_DNA"/>
</dbReference>
<comment type="caution">
    <text evidence="1">The sequence shown here is derived from an EMBL/GenBank/DDBJ whole genome shotgun (WGS) entry which is preliminary data.</text>
</comment>
<sequence>METFDAEAIVTLAETLMQGMPKGAADGLRSMVREFGQEAAVMFLEEQFRDTAFGPPMPEPLLRALAETVVARTMAGAAPPRHRPQHRGRA</sequence>
<reference evidence="1 2" key="1">
    <citation type="submission" date="2023-08" db="EMBL/GenBank/DDBJ databases">
        <title>The draft genome sequence of Paracraurococcus sp. LOR1-02.</title>
        <authorList>
            <person name="Kingkaew E."/>
            <person name="Tanasupawat S."/>
        </authorList>
    </citation>
    <scope>NUCLEOTIDE SEQUENCE [LARGE SCALE GENOMIC DNA]</scope>
    <source>
        <strain evidence="1 2">LOR1-02</strain>
    </source>
</reference>
<proteinExistence type="predicted"/>
<protein>
    <submittedName>
        <fullName evidence="1">Uncharacterized protein</fullName>
    </submittedName>
</protein>